<dbReference type="Proteomes" id="UP001519460">
    <property type="component" value="Unassembled WGS sequence"/>
</dbReference>
<dbReference type="AlphaFoldDB" id="A0ABD0JD57"/>
<evidence type="ECO:0000313" key="2">
    <source>
        <dbReference type="EMBL" id="KAK7469567.1"/>
    </source>
</evidence>
<accession>A0ABD0JD57</accession>
<reference evidence="2 3" key="1">
    <citation type="journal article" date="2023" name="Sci. Data">
        <title>Genome assembly of the Korean intertidal mud-creeper Batillaria attramentaria.</title>
        <authorList>
            <person name="Patra A.K."/>
            <person name="Ho P.T."/>
            <person name="Jun S."/>
            <person name="Lee S.J."/>
            <person name="Kim Y."/>
            <person name="Won Y.J."/>
        </authorList>
    </citation>
    <scope>NUCLEOTIDE SEQUENCE [LARGE SCALE GENOMIC DNA]</scope>
    <source>
        <strain evidence="2">Wonlab-2016</strain>
    </source>
</reference>
<protein>
    <submittedName>
        <fullName evidence="2">Uncharacterized protein</fullName>
    </submittedName>
</protein>
<dbReference type="EMBL" id="JACVVK020000512">
    <property type="protein sequence ID" value="KAK7469567.1"/>
    <property type="molecule type" value="Genomic_DNA"/>
</dbReference>
<feature type="compositionally biased region" description="Polar residues" evidence="1">
    <location>
        <begin position="103"/>
        <end position="115"/>
    </location>
</feature>
<proteinExistence type="predicted"/>
<feature type="region of interest" description="Disordered" evidence="1">
    <location>
        <begin position="93"/>
        <end position="115"/>
    </location>
</feature>
<keyword evidence="3" id="KW-1185">Reference proteome</keyword>
<comment type="caution">
    <text evidence="2">The sequence shown here is derived from an EMBL/GenBank/DDBJ whole genome shotgun (WGS) entry which is preliminary data.</text>
</comment>
<gene>
    <name evidence="2" type="ORF">BaRGS_00036415</name>
</gene>
<organism evidence="2 3">
    <name type="scientific">Batillaria attramentaria</name>
    <dbReference type="NCBI Taxonomy" id="370345"/>
    <lineage>
        <taxon>Eukaryota</taxon>
        <taxon>Metazoa</taxon>
        <taxon>Spiralia</taxon>
        <taxon>Lophotrochozoa</taxon>
        <taxon>Mollusca</taxon>
        <taxon>Gastropoda</taxon>
        <taxon>Caenogastropoda</taxon>
        <taxon>Sorbeoconcha</taxon>
        <taxon>Cerithioidea</taxon>
        <taxon>Batillariidae</taxon>
        <taxon>Batillaria</taxon>
    </lineage>
</organism>
<evidence type="ECO:0000256" key="1">
    <source>
        <dbReference type="SAM" id="MobiDB-lite"/>
    </source>
</evidence>
<sequence length="115" mass="13238">MACRAESYEREASNREDFRYNYDQMDTSVSTSGLSGDDLARFVIRRLCKSNGKETLKNIISKNYQLLELASIQTTSQLRDLLQQYSHCFILRQQSSDTDEPETATSRQGGQRNEK</sequence>
<name>A0ABD0JD57_9CAEN</name>
<evidence type="ECO:0000313" key="3">
    <source>
        <dbReference type="Proteomes" id="UP001519460"/>
    </source>
</evidence>